<evidence type="ECO:0000313" key="3">
    <source>
        <dbReference type="EMBL" id="VFK32931.1"/>
    </source>
</evidence>
<dbReference type="InterPro" id="IPR036116">
    <property type="entry name" value="FN3_sf"/>
</dbReference>
<dbReference type="CDD" id="cd00063">
    <property type="entry name" value="FN3"/>
    <property type="match status" value="1"/>
</dbReference>
<feature type="region of interest" description="Disordered" evidence="1">
    <location>
        <begin position="1"/>
        <end position="45"/>
    </location>
</feature>
<evidence type="ECO:0000256" key="1">
    <source>
        <dbReference type="SAM" id="MobiDB-lite"/>
    </source>
</evidence>
<evidence type="ECO:0000313" key="2">
    <source>
        <dbReference type="EMBL" id="VFK19371.1"/>
    </source>
</evidence>
<dbReference type="SUPFAM" id="SSF49265">
    <property type="entry name" value="Fibronectin type III"/>
    <property type="match status" value="1"/>
</dbReference>
<dbReference type="Gene3D" id="2.60.40.10">
    <property type="entry name" value="Immunoglobulins"/>
    <property type="match status" value="1"/>
</dbReference>
<accession>A0A450XUE6</accession>
<proteinExistence type="predicted"/>
<gene>
    <name evidence="2" type="ORF">BECKLPF1236A_GA0070988_102224</name>
    <name evidence="3" type="ORF">BECKLPF1236C_GA0070990_101864</name>
</gene>
<dbReference type="InterPro" id="IPR013783">
    <property type="entry name" value="Ig-like_fold"/>
</dbReference>
<dbReference type="AlphaFoldDB" id="A0A450XUE6"/>
<dbReference type="EMBL" id="CAADFP010000186">
    <property type="protein sequence ID" value="VFK32931.1"/>
    <property type="molecule type" value="Genomic_DNA"/>
</dbReference>
<protein>
    <recommendedName>
        <fullName evidence="4">Fibronectin type-III domain-containing protein</fullName>
    </recommendedName>
</protein>
<evidence type="ECO:0008006" key="4">
    <source>
        <dbReference type="Google" id="ProtNLM"/>
    </source>
</evidence>
<dbReference type="EMBL" id="CAADFM010000222">
    <property type="protein sequence ID" value="VFK19371.1"/>
    <property type="molecule type" value="Genomic_DNA"/>
</dbReference>
<organism evidence="3">
    <name type="scientific">Candidatus Kentrum sp. LPFa</name>
    <dbReference type="NCBI Taxonomy" id="2126335"/>
    <lineage>
        <taxon>Bacteria</taxon>
        <taxon>Pseudomonadati</taxon>
        <taxon>Pseudomonadota</taxon>
        <taxon>Gammaproteobacteria</taxon>
        <taxon>Candidatus Kentrum</taxon>
    </lineage>
</organism>
<name>A0A450XUE6_9GAMM</name>
<dbReference type="InterPro" id="IPR003961">
    <property type="entry name" value="FN3_dom"/>
</dbReference>
<reference evidence="3" key="1">
    <citation type="submission" date="2019-02" db="EMBL/GenBank/DDBJ databases">
        <authorList>
            <person name="Gruber-Vodicka R. H."/>
            <person name="Seah K. B. B."/>
        </authorList>
    </citation>
    <scope>NUCLEOTIDE SEQUENCE</scope>
    <source>
        <strain evidence="2">BECK_S312</strain>
        <strain evidence="3">BECK_S426</strain>
    </source>
</reference>
<sequence length="116" mass="12774">MIPSSNTRVGADAARPAPWKPPARPGPWKPRARAPAADWKAPDEGGKVAAYKVQRREEGSQDWIDVSTAIETELTLSGQPSDKQFVFRVGQPSMRPGRASRVMGYQRCCEGLNARR</sequence>
<feature type="compositionally biased region" description="Pro residues" evidence="1">
    <location>
        <begin position="18"/>
        <end position="28"/>
    </location>
</feature>